<protein>
    <submittedName>
        <fullName evidence="2">Transmembrane protein</fullName>
    </submittedName>
</protein>
<dbReference type="OrthoDB" id="71223at2759"/>
<comment type="caution">
    <text evidence="2">The sequence shown here is derived from an EMBL/GenBank/DDBJ whole genome shotgun (WGS) entry which is preliminary data.</text>
</comment>
<reference evidence="2 3" key="1">
    <citation type="journal article" date="2017" name="Genome Biol. Evol.">
        <title>Phytophthora megakarya and P. palmivora, closely related causal agents of cacao black pod rot, underwent increases in genome sizes and gene numbers by different mechanisms.</title>
        <authorList>
            <person name="Ali S.S."/>
            <person name="Shao J."/>
            <person name="Lary D.J."/>
            <person name="Kronmiller B."/>
            <person name="Shen D."/>
            <person name="Strem M.D."/>
            <person name="Amoako-Attah I."/>
            <person name="Akrofi A.Y."/>
            <person name="Begoude B.A."/>
            <person name="Ten Hoopen G.M."/>
            <person name="Coulibaly K."/>
            <person name="Kebe B.I."/>
            <person name="Melnick R.L."/>
            <person name="Guiltinan M.J."/>
            <person name="Tyler B.M."/>
            <person name="Meinhardt L.W."/>
            <person name="Bailey B.A."/>
        </authorList>
    </citation>
    <scope>NUCLEOTIDE SEQUENCE [LARGE SCALE GENOMIC DNA]</scope>
    <source>
        <strain evidence="3">sbr112.9</strain>
    </source>
</reference>
<name>A0A2P4YBX5_9STRA</name>
<feature type="chain" id="PRO_5015168397" evidence="1">
    <location>
        <begin position="17"/>
        <end position="354"/>
    </location>
</feature>
<dbReference type="AlphaFoldDB" id="A0A2P4YBX5"/>
<keyword evidence="2" id="KW-0812">Transmembrane</keyword>
<keyword evidence="3" id="KW-1185">Reference proteome</keyword>
<feature type="non-terminal residue" evidence="2">
    <location>
        <position position="354"/>
    </location>
</feature>
<organism evidence="2 3">
    <name type="scientific">Phytophthora palmivora</name>
    <dbReference type="NCBI Taxonomy" id="4796"/>
    <lineage>
        <taxon>Eukaryota</taxon>
        <taxon>Sar</taxon>
        <taxon>Stramenopiles</taxon>
        <taxon>Oomycota</taxon>
        <taxon>Peronosporomycetes</taxon>
        <taxon>Peronosporales</taxon>
        <taxon>Peronosporaceae</taxon>
        <taxon>Phytophthora</taxon>
    </lineage>
</organism>
<feature type="signal peptide" evidence="1">
    <location>
        <begin position="1"/>
        <end position="16"/>
    </location>
</feature>
<keyword evidence="2" id="KW-0472">Membrane</keyword>
<gene>
    <name evidence="2" type="ORF">PHPALM_7736</name>
</gene>
<evidence type="ECO:0000256" key="1">
    <source>
        <dbReference type="SAM" id="SignalP"/>
    </source>
</evidence>
<keyword evidence="1" id="KW-0732">Signal</keyword>
<evidence type="ECO:0000313" key="2">
    <source>
        <dbReference type="EMBL" id="POM75199.1"/>
    </source>
</evidence>
<accession>A0A2P4YBX5</accession>
<evidence type="ECO:0000313" key="3">
    <source>
        <dbReference type="Proteomes" id="UP000237271"/>
    </source>
</evidence>
<dbReference type="Proteomes" id="UP000237271">
    <property type="component" value="Unassembled WGS sequence"/>
</dbReference>
<sequence>MVWLLFFAFISGGWWPKFMVAGTYPVGPNHFLGTCLDSTWVAQMEVERGVSSKSRDSSGRLVNPFMQPALKYPRYTVRHIDDPRTSSGTAFTDSCLPKDNVFYGADQNADGRDRGNVNGTLVLDVGDWDTHWLSSLVMAILAEEVTGYKVSISVGGMGVDVTQRMSSARTGVCTPTHMNAEVWASSIMSDLRVYFNESYLVGGIGYFGLSGLYTTHQFLLDGAAATPPYFPGYWMHYKMSDTLIDQLDVVPFKANTNYFPPAKKYCPDGILGCENYCSKSLACTNREASGGKCLVVAMMTPYFDQGFFQAVLSNLDIPAYFCFIGYGGVNKYAADAAASGIPVLFYHYEPDLFH</sequence>
<proteinExistence type="predicted"/>
<dbReference type="EMBL" id="NCKW01003986">
    <property type="protein sequence ID" value="POM75199.1"/>
    <property type="molecule type" value="Genomic_DNA"/>
</dbReference>